<evidence type="ECO:0000313" key="2">
    <source>
        <dbReference type="EMBL" id="GMT16865.1"/>
    </source>
</evidence>
<feature type="transmembrane region" description="Helical" evidence="1">
    <location>
        <begin position="46"/>
        <end position="69"/>
    </location>
</feature>
<gene>
    <name evidence="2" type="ORF">PFISCL1PPCAC_8162</name>
</gene>
<proteinExistence type="predicted"/>
<feature type="transmembrane region" description="Helical" evidence="1">
    <location>
        <begin position="114"/>
        <end position="135"/>
    </location>
</feature>
<evidence type="ECO:0008006" key="4">
    <source>
        <dbReference type="Google" id="ProtNLM"/>
    </source>
</evidence>
<keyword evidence="1" id="KW-0812">Transmembrane</keyword>
<reference evidence="2" key="1">
    <citation type="submission" date="2023-10" db="EMBL/GenBank/DDBJ databases">
        <title>Genome assembly of Pristionchus species.</title>
        <authorList>
            <person name="Yoshida K."/>
            <person name="Sommer R.J."/>
        </authorList>
    </citation>
    <scope>NUCLEOTIDE SEQUENCE</scope>
    <source>
        <strain evidence="2">RS5133</strain>
    </source>
</reference>
<dbReference type="AlphaFoldDB" id="A0AAV5VB12"/>
<keyword evidence="1" id="KW-0472">Membrane</keyword>
<feature type="non-terminal residue" evidence="2">
    <location>
        <position position="1"/>
    </location>
</feature>
<keyword evidence="1" id="KW-1133">Transmembrane helix</keyword>
<feature type="transmembrane region" description="Helical" evidence="1">
    <location>
        <begin position="21"/>
        <end position="40"/>
    </location>
</feature>
<evidence type="ECO:0000313" key="3">
    <source>
        <dbReference type="Proteomes" id="UP001432322"/>
    </source>
</evidence>
<dbReference type="EMBL" id="BTSY01000002">
    <property type="protein sequence ID" value="GMT16865.1"/>
    <property type="molecule type" value="Genomic_DNA"/>
</dbReference>
<evidence type="ECO:0000256" key="1">
    <source>
        <dbReference type="SAM" id="Phobius"/>
    </source>
</evidence>
<dbReference type="Proteomes" id="UP001432322">
    <property type="component" value="Unassembled WGS sequence"/>
</dbReference>
<sequence length="159" mass="17421">VKMALPRGTSRLGEYPHLLDIVNIFLACGVLLCLAIPVTVPAGTVIIYLICLLSLLTSMIYCGIVIWELDTPSFHVCNLKLPVIVYGTALFMGIMHFITIWLCLSGIIDSGNAAFWVAIFLCIGSTTVQGVKFAAHFRQWQQDSREAGFDFPSSNYGSS</sequence>
<protein>
    <recommendedName>
        <fullName evidence="4">MARVEL domain-containing protein</fullName>
    </recommendedName>
</protein>
<organism evidence="2 3">
    <name type="scientific">Pristionchus fissidentatus</name>
    <dbReference type="NCBI Taxonomy" id="1538716"/>
    <lineage>
        <taxon>Eukaryota</taxon>
        <taxon>Metazoa</taxon>
        <taxon>Ecdysozoa</taxon>
        <taxon>Nematoda</taxon>
        <taxon>Chromadorea</taxon>
        <taxon>Rhabditida</taxon>
        <taxon>Rhabditina</taxon>
        <taxon>Diplogasteromorpha</taxon>
        <taxon>Diplogasteroidea</taxon>
        <taxon>Neodiplogasteridae</taxon>
        <taxon>Pristionchus</taxon>
    </lineage>
</organism>
<feature type="transmembrane region" description="Helical" evidence="1">
    <location>
        <begin position="81"/>
        <end position="108"/>
    </location>
</feature>
<accession>A0AAV5VB12</accession>
<name>A0AAV5VB12_9BILA</name>
<comment type="caution">
    <text evidence="2">The sequence shown here is derived from an EMBL/GenBank/DDBJ whole genome shotgun (WGS) entry which is preliminary data.</text>
</comment>
<keyword evidence="3" id="KW-1185">Reference proteome</keyword>